<evidence type="ECO:0000256" key="2">
    <source>
        <dbReference type="ARBA" id="ARBA00010992"/>
    </source>
</evidence>
<feature type="transmembrane region" description="Helical" evidence="8">
    <location>
        <begin position="107"/>
        <end position="128"/>
    </location>
</feature>
<dbReference type="PROSITE" id="PS00217">
    <property type="entry name" value="SUGAR_TRANSPORT_2"/>
    <property type="match status" value="1"/>
</dbReference>
<feature type="transmembrane region" description="Helical" evidence="8">
    <location>
        <begin position="353"/>
        <end position="377"/>
    </location>
</feature>
<evidence type="ECO:0000256" key="8">
    <source>
        <dbReference type="SAM" id="Phobius"/>
    </source>
</evidence>
<dbReference type="PANTHER" id="PTHR48020">
    <property type="entry name" value="PROTON MYO-INOSITOL COTRANSPORTER"/>
    <property type="match status" value="1"/>
</dbReference>
<evidence type="ECO:0000259" key="9">
    <source>
        <dbReference type="PROSITE" id="PS50850"/>
    </source>
</evidence>
<feature type="transmembrane region" description="Helical" evidence="8">
    <location>
        <begin position="438"/>
        <end position="456"/>
    </location>
</feature>
<dbReference type="AlphaFoldDB" id="A0A1G6N726"/>
<keyword evidence="11" id="KW-1185">Reference proteome</keyword>
<evidence type="ECO:0000313" key="10">
    <source>
        <dbReference type="EMBL" id="SDC63603.1"/>
    </source>
</evidence>
<dbReference type="InterPro" id="IPR036259">
    <property type="entry name" value="MFS_trans_sf"/>
</dbReference>
<dbReference type="GO" id="GO:0016020">
    <property type="term" value="C:membrane"/>
    <property type="evidence" value="ECO:0007669"/>
    <property type="project" value="UniProtKB-SubCell"/>
</dbReference>
<dbReference type="SUPFAM" id="SSF103473">
    <property type="entry name" value="MFS general substrate transporter"/>
    <property type="match status" value="1"/>
</dbReference>
<evidence type="ECO:0000256" key="3">
    <source>
        <dbReference type="ARBA" id="ARBA00022448"/>
    </source>
</evidence>
<dbReference type="PROSITE" id="PS50850">
    <property type="entry name" value="MFS"/>
    <property type="match status" value="1"/>
</dbReference>
<keyword evidence="6 8" id="KW-0472">Membrane</keyword>
<keyword evidence="3 7" id="KW-0813">Transport</keyword>
<gene>
    <name evidence="10" type="ORF">SAMN05216323_104117</name>
</gene>
<dbReference type="InterPro" id="IPR005828">
    <property type="entry name" value="MFS_sugar_transport-like"/>
</dbReference>
<dbReference type="InterPro" id="IPR050814">
    <property type="entry name" value="Myo-inositol_Transporter"/>
</dbReference>
<dbReference type="EMBL" id="FMYP01000041">
    <property type="protein sequence ID" value="SDC63603.1"/>
    <property type="molecule type" value="Genomic_DNA"/>
</dbReference>
<dbReference type="GO" id="GO:0022857">
    <property type="term" value="F:transmembrane transporter activity"/>
    <property type="evidence" value="ECO:0007669"/>
    <property type="project" value="InterPro"/>
</dbReference>
<keyword evidence="5 8" id="KW-1133">Transmembrane helix</keyword>
<feature type="transmembrane region" description="Helical" evidence="8">
    <location>
        <begin position="82"/>
        <end position="101"/>
    </location>
</feature>
<feature type="transmembrane region" description="Helical" evidence="8">
    <location>
        <begin position="12"/>
        <end position="34"/>
    </location>
</feature>
<evidence type="ECO:0000313" key="11">
    <source>
        <dbReference type="Proteomes" id="UP000199452"/>
    </source>
</evidence>
<dbReference type="InterPro" id="IPR005829">
    <property type="entry name" value="Sugar_transporter_CS"/>
</dbReference>
<keyword evidence="4 8" id="KW-0812">Transmembrane</keyword>
<feature type="transmembrane region" description="Helical" evidence="8">
    <location>
        <begin position="288"/>
        <end position="312"/>
    </location>
</feature>
<feature type="transmembrane region" description="Helical" evidence="8">
    <location>
        <begin position="253"/>
        <end position="276"/>
    </location>
</feature>
<dbReference type="Proteomes" id="UP000199452">
    <property type="component" value="Unassembled WGS sequence"/>
</dbReference>
<dbReference type="Pfam" id="PF00083">
    <property type="entry name" value="Sugar_tr"/>
    <property type="match status" value="1"/>
</dbReference>
<dbReference type="InterPro" id="IPR020846">
    <property type="entry name" value="MFS_dom"/>
</dbReference>
<dbReference type="PROSITE" id="PS00216">
    <property type="entry name" value="SUGAR_TRANSPORT_1"/>
    <property type="match status" value="1"/>
</dbReference>
<dbReference type="STRING" id="1640674.SAMN05216323_104117"/>
<dbReference type="PANTHER" id="PTHR48020:SF12">
    <property type="entry name" value="PROTON MYO-INOSITOL COTRANSPORTER"/>
    <property type="match status" value="1"/>
</dbReference>
<feature type="transmembrane region" description="Helical" evidence="8">
    <location>
        <begin position="54"/>
        <end position="70"/>
    </location>
</feature>
<proteinExistence type="inferred from homology"/>
<dbReference type="RefSeq" id="WP_092438991.1">
    <property type="nucleotide sequence ID" value="NZ_FMYP01000041.1"/>
</dbReference>
<evidence type="ECO:0000256" key="1">
    <source>
        <dbReference type="ARBA" id="ARBA00004141"/>
    </source>
</evidence>
<dbReference type="Gene3D" id="1.20.1250.20">
    <property type="entry name" value="MFS general substrate transporter like domains"/>
    <property type="match status" value="2"/>
</dbReference>
<evidence type="ECO:0000256" key="5">
    <source>
        <dbReference type="ARBA" id="ARBA00022989"/>
    </source>
</evidence>
<evidence type="ECO:0000256" key="7">
    <source>
        <dbReference type="RuleBase" id="RU003346"/>
    </source>
</evidence>
<dbReference type="OrthoDB" id="9783823at2"/>
<name>A0A1G6N726_9BACT</name>
<feature type="transmembrane region" description="Helical" evidence="8">
    <location>
        <begin position="140"/>
        <end position="158"/>
    </location>
</feature>
<comment type="subcellular location">
    <subcellularLocation>
        <location evidence="1">Membrane</location>
        <topology evidence="1">Multi-pass membrane protein</topology>
    </subcellularLocation>
</comment>
<dbReference type="NCBIfam" id="TIGR00879">
    <property type="entry name" value="SP"/>
    <property type="match status" value="1"/>
</dbReference>
<feature type="transmembrane region" description="Helical" evidence="8">
    <location>
        <begin position="173"/>
        <end position="192"/>
    </location>
</feature>
<evidence type="ECO:0000256" key="4">
    <source>
        <dbReference type="ARBA" id="ARBA00022692"/>
    </source>
</evidence>
<reference evidence="10 11" key="1">
    <citation type="submission" date="2016-09" db="EMBL/GenBank/DDBJ databases">
        <authorList>
            <person name="Capua I."/>
            <person name="De Benedictis P."/>
            <person name="Joannis T."/>
            <person name="Lombin L.H."/>
            <person name="Cattoli G."/>
        </authorList>
    </citation>
    <scope>NUCLEOTIDE SEQUENCE [LARGE SCALE GENOMIC DNA]</scope>
    <source>
        <strain evidence="10 11">A7P-90m</strain>
    </source>
</reference>
<evidence type="ECO:0000256" key="6">
    <source>
        <dbReference type="ARBA" id="ARBA00023136"/>
    </source>
</evidence>
<feature type="transmembrane region" description="Helical" evidence="8">
    <location>
        <begin position="321"/>
        <end position="341"/>
    </location>
</feature>
<comment type="similarity">
    <text evidence="2 7">Belongs to the major facilitator superfamily. Sugar transporter (TC 2.A.1.1) family.</text>
</comment>
<organism evidence="10 11">
    <name type="scientific">Williamwhitmania taraxaci</name>
    <dbReference type="NCBI Taxonomy" id="1640674"/>
    <lineage>
        <taxon>Bacteria</taxon>
        <taxon>Pseudomonadati</taxon>
        <taxon>Bacteroidota</taxon>
        <taxon>Bacteroidia</taxon>
        <taxon>Bacteroidales</taxon>
        <taxon>Williamwhitmaniaceae</taxon>
        <taxon>Williamwhitmania</taxon>
    </lineage>
</organism>
<dbReference type="PRINTS" id="PR00171">
    <property type="entry name" value="SUGRTRNSPORT"/>
</dbReference>
<dbReference type="FunFam" id="1.20.1250.20:FF:000134">
    <property type="entry name" value="MFS sugar transporter protein"/>
    <property type="match status" value="1"/>
</dbReference>
<feature type="domain" description="Major facilitator superfamily (MFS) profile" evidence="9">
    <location>
        <begin position="16"/>
        <end position="463"/>
    </location>
</feature>
<sequence>MANGKVRQNKAIVIVIAAIASTGGLLFGFDTGVISGALPFLKQSWNLTSGQQEWITTAALIGAVLGALLSGRLTDIFGRKKVILVAAVIFAAGSLLTGAASSPTFLALARIVLGIAIGVSSFTVPLYIAEISPTKTRGAMVSSFQLMITIGIVASYFSDLAFANELNAFSWRWMFYVGIFPAIILFVGMLFLPESPRFLLGKGKEEEGKRVLQMVEEPALFELAFEKLKEEIRFDKDTKASFKDIFKPHLRTALFIAIGIMFVQQFVGINTVIYYAPTIFIIAGFSGAKAAIAATVSVGIVNVLATIVAMFLIDKIGRRKLYFIGLVGMGLSLLSLGFFFLFKDSLGDNLRYITVALVLVYIIFFAISLGPLGWLIISEIFPLKVRGVGMSIGSLANWLFNAVVTFTFLKVAWAFTPAGLEIVNKTADGTVTHDPNPAGAFFLYAAISIVGIIWGIRYIPETKGVTLEEIEEHWKQGKKPNELRKG</sequence>
<dbReference type="InterPro" id="IPR003663">
    <property type="entry name" value="Sugar/inositol_transpt"/>
</dbReference>
<protein>
    <submittedName>
        <fullName evidence="10">MFS transporter, sugar porter (SP) family</fullName>
    </submittedName>
</protein>
<feature type="transmembrane region" description="Helical" evidence="8">
    <location>
        <begin position="398"/>
        <end position="418"/>
    </location>
</feature>
<accession>A0A1G6N726</accession>